<evidence type="ECO:0000256" key="2">
    <source>
        <dbReference type="ARBA" id="ARBA00022801"/>
    </source>
</evidence>
<dbReference type="PANTHER" id="PTHR43213:SF5">
    <property type="entry name" value="BIFUNCTIONAL DTTP_UTP PYROPHOSPHATASE_METHYLTRANSFERASE PROTEIN-RELATED"/>
    <property type="match status" value="1"/>
</dbReference>
<feature type="active site" description="Proton acceptor" evidence="4">
    <location>
        <position position="80"/>
    </location>
</feature>
<accession>A0A1I7LFZ2</accession>
<dbReference type="SUPFAM" id="SSF52972">
    <property type="entry name" value="ITPase-like"/>
    <property type="match status" value="1"/>
</dbReference>
<feature type="site" description="Important for substrate specificity" evidence="4">
    <location>
        <position position="23"/>
    </location>
</feature>
<dbReference type="OrthoDB" id="9813694at2"/>
<feature type="site" description="Important for substrate specificity" evidence="4">
    <location>
        <position position="81"/>
    </location>
</feature>
<dbReference type="GO" id="GO:0009117">
    <property type="term" value="P:nucleotide metabolic process"/>
    <property type="evidence" value="ECO:0007669"/>
    <property type="project" value="UniProtKB-KW"/>
</dbReference>
<comment type="caution">
    <text evidence="4">Lacks conserved residue(s) required for the propagation of feature annotation.</text>
</comment>
<keyword evidence="2 4" id="KW-0378">Hydrolase</keyword>
<dbReference type="Proteomes" id="UP000199391">
    <property type="component" value="Unassembled WGS sequence"/>
</dbReference>
<dbReference type="AlphaFoldDB" id="A0A1I7LFZ2"/>
<evidence type="ECO:0000256" key="1">
    <source>
        <dbReference type="ARBA" id="ARBA00001968"/>
    </source>
</evidence>
<evidence type="ECO:0000313" key="5">
    <source>
        <dbReference type="EMBL" id="SFV08597.1"/>
    </source>
</evidence>
<comment type="subcellular location">
    <subcellularLocation>
        <location evidence="4">Cytoplasm</location>
    </subcellularLocation>
</comment>
<dbReference type="RefSeq" id="WP_093558244.1">
    <property type="nucleotide sequence ID" value="NZ_FPBO01000028.1"/>
</dbReference>
<proteinExistence type="inferred from homology"/>
<dbReference type="STRING" id="1035707.SAMN05216552_102897"/>
<evidence type="ECO:0000313" key="6">
    <source>
        <dbReference type="Proteomes" id="UP000199391"/>
    </source>
</evidence>
<dbReference type="NCBIfam" id="TIGR00172">
    <property type="entry name" value="maf"/>
    <property type="match status" value="1"/>
</dbReference>
<comment type="cofactor">
    <cofactor evidence="1 4">
        <name>a divalent metal cation</name>
        <dbReference type="ChEBI" id="CHEBI:60240"/>
    </cofactor>
</comment>
<gene>
    <name evidence="5" type="ORF">SAMN05216552_102897</name>
</gene>
<dbReference type="Gene3D" id="3.90.950.10">
    <property type="match status" value="1"/>
</dbReference>
<keyword evidence="3 4" id="KW-0546">Nucleotide metabolism</keyword>
<evidence type="ECO:0000256" key="4">
    <source>
        <dbReference type="HAMAP-Rule" id="MF_00528"/>
    </source>
</evidence>
<dbReference type="GO" id="GO:0047429">
    <property type="term" value="F:nucleoside triphosphate diphosphatase activity"/>
    <property type="evidence" value="ECO:0007669"/>
    <property type="project" value="InterPro"/>
</dbReference>
<dbReference type="PANTHER" id="PTHR43213">
    <property type="entry name" value="BIFUNCTIONAL DTTP/UTP PYROPHOSPHATASE/METHYLTRANSFERASE PROTEIN-RELATED"/>
    <property type="match status" value="1"/>
</dbReference>
<evidence type="ECO:0000256" key="3">
    <source>
        <dbReference type="ARBA" id="ARBA00023080"/>
    </source>
</evidence>
<reference evidence="6" key="1">
    <citation type="submission" date="2016-10" db="EMBL/GenBank/DDBJ databases">
        <authorList>
            <person name="Varghese N."/>
            <person name="Submissions S."/>
        </authorList>
    </citation>
    <scope>NUCLEOTIDE SEQUENCE [LARGE SCALE GENOMIC DNA]</scope>
    <source>
        <strain evidence="6">CGMCC 1.11014</strain>
    </source>
</reference>
<dbReference type="EC" id="3.6.1.-" evidence="4"/>
<dbReference type="InterPro" id="IPR003697">
    <property type="entry name" value="Maf-like"/>
</dbReference>
<name>A0A1I7LFZ2_9BURK</name>
<keyword evidence="4" id="KW-0963">Cytoplasm</keyword>
<organism evidence="5 6">
    <name type="scientific">Pseudoduganella namucuonensis</name>
    <dbReference type="NCBI Taxonomy" id="1035707"/>
    <lineage>
        <taxon>Bacteria</taxon>
        <taxon>Pseudomonadati</taxon>
        <taxon>Pseudomonadota</taxon>
        <taxon>Betaproteobacteria</taxon>
        <taxon>Burkholderiales</taxon>
        <taxon>Oxalobacteraceae</taxon>
        <taxon>Telluria group</taxon>
        <taxon>Pseudoduganella</taxon>
    </lineage>
</organism>
<dbReference type="HAMAP" id="MF_00528">
    <property type="entry name" value="Maf"/>
    <property type="match status" value="1"/>
</dbReference>
<sequence length="242" mass="25632">MPIIENSPPGRAPRLILASSSAYRRELLSRLRLPFDVAVPDIDESPLPGESPSATALRLAREKASAVALRHPGCLVIGSDQVATLDGEQIGKPGGHAAALAQLRKMRGRDVVFHTALCLWDGRDSTAQVEDIQTVVRFRDLPDEELDAYLRIEQPYDCAGSAKNEALGIAILERIDSGDPTALTGLPLIALTGMLRKAGVSFFNLNQDHGPVPSGSEAAPLGPLPPLGLTPVSAAGFGSHQQ</sequence>
<feature type="site" description="Important for substrate specificity" evidence="4">
    <location>
        <position position="165"/>
    </location>
</feature>
<keyword evidence="6" id="KW-1185">Reference proteome</keyword>
<dbReference type="InterPro" id="IPR029001">
    <property type="entry name" value="ITPase-like_fam"/>
</dbReference>
<comment type="catalytic activity">
    <reaction evidence="4">
        <text>N(7)-methyl-GTP + H2O = N(7)-methyl-GMP + diphosphate + H(+)</text>
        <dbReference type="Rhea" id="RHEA:58744"/>
        <dbReference type="ChEBI" id="CHEBI:15377"/>
        <dbReference type="ChEBI" id="CHEBI:15378"/>
        <dbReference type="ChEBI" id="CHEBI:33019"/>
        <dbReference type="ChEBI" id="CHEBI:58285"/>
        <dbReference type="ChEBI" id="CHEBI:87133"/>
    </reaction>
</comment>
<dbReference type="Pfam" id="PF02545">
    <property type="entry name" value="Maf"/>
    <property type="match status" value="1"/>
</dbReference>
<comment type="similarity">
    <text evidence="4">Belongs to the Maf family. YceF subfamily.</text>
</comment>
<protein>
    <recommendedName>
        <fullName evidence="4">7-methyl-GTP pyrophosphatase</fullName>
        <shortName evidence="4">m(7)GTP pyrophosphatase</shortName>
        <ecNumber evidence="4">3.6.1.-</ecNumber>
    </recommendedName>
</protein>
<comment type="function">
    <text evidence="4">Nucleoside triphosphate pyrophosphatase that hydrolyzes 7-methyl-GTP (m(7)GTP). May have a dual role in cell division arrest and in preventing the incorporation of modified nucleotides into cellular nucleic acids.</text>
</comment>
<dbReference type="GO" id="GO:0005737">
    <property type="term" value="C:cytoplasm"/>
    <property type="evidence" value="ECO:0007669"/>
    <property type="project" value="UniProtKB-SubCell"/>
</dbReference>
<dbReference type="CDD" id="cd00555">
    <property type="entry name" value="Maf"/>
    <property type="match status" value="1"/>
</dbReference>
<dbReference type="EMBL" id="FPBO01000028">
    <property type="protein sequence ID" value="SFV08597.1"/>
    <property type="molecule type" value="Genomic_DNA"/>
</dbReference>